<organism evidence="1 2">
    <name type="scientific">Aquiflexum gelatinilyticum</name>
    <dbReference type="NCBI Taxonomy" id="2961943"/>
    <lineage>
        <taxon>Bacteria</taxon>
        <taxon>Pseudomonadati</taxon>
        <taxon>Bacteroidota</taxon>
        <taxon>Cytophagia</taxon>
        <taxon>Cytophagales</taxon>
        <taxon>Cyclobacteriaceae</taxon>
        <taxon>Aquiflexum</taxon>
    </lineage>
</organism>
<gene>
    <name evidence="1" type="ORF">NU887_18710</name>
</gene>
<dbReference type="InterPro" id="IPR010438">
    <property type="entry name" value="Lambda_Bor"/>
</dbReference>
<keyword evidence="2" id="KW-1185">Reference proteome</keyword>
<dbReference type="Proteomes" id="UP001142175">
    <property type="component" value="Unassembled WGS sequence"/>
</dbReference>
<sequence length="109" mass="12324">MKKSFQFRRFSFLILFSLTFYIASCANLRIVSKYDSDNPAPVQVNRTTYFWGLRQPVDVKTEASCKSICQITVKTNVGHILISVITLGIVVPQSVEYFCCPEVPIPGEI</sequence>
<reference evidence="1" key="1">
    <citation type="submission" date="2022-08" db="EMBL/GenBank/DDBJ databases">
        <authorList>
            <person name="Zhang D."/>
        </authorList>
    </citation>
    <scope>NUCLEOTIDE SEQUENCE</scope>
    <source>
        <strain evidence="1">XJ19-11</strain>
    </source>
</reference>
<protein>
    <submittedName>
        <fullName evidence="1">Bor family protein</fullName>
    </submittedName>
</protein>
<name>A0A9X2T1S3_9BACT</name>
<dbReference type="RefSeq" id="WP_258424917.1">
    <property type="nucleotide sequence ID" value="NZ_JANAEZ010000005.1"/>
</dbReference>
<evidence type="ECO:0000313" key="1">
    <source>
        <dbReference type="EMBL" id="MCR9017073.1"/>
    </source>
</evidence>
<proteinExistence type="predicted"/>
<dbReference type="AlphaFoldDB" id="A0A9X2T1S3"/>
<accession>A0A9X2T1S3</accession>
<evidence type="ECO:0000313" key="2">
    <source>
        <dbReference type="Proteomes" id="UP001142175"/>
    </source>
</evidence>
<dbReference type="EMBL" id="JANSUY010000023">
    <property type="protein sequence ID" value="MCR9017073.1"/>
    <property type="molecule type" value="Genomic_DNA"/>
</dbReference>
<comment type="caution">
    <text evidence="1">The sequence shown here is derived from an EMBL/GenBank/DDBJ whole genome shotgun (WGS) entry which is preliminary data.</text>
</comment>
<dbReference type="Pfam" id="PF06291">
    <property type="entry name" value="Lambda_Bor"/>
    <property type="match status" value="1"/>
</dbReference>